<accession>A0ACB8FRJ4</accession>
<evidence type="ECO:0000313" key="1">
    <source>
        <dbReference type="EMBL" id="KAH8007969.1"/>
    </source>
</evidence>
<dbReference type="Proteomes" id="UP000827872">
    <property type="component" value="Linkage Group LG06"/>
</dbReference>
<name>A0ACB8FRJ4_9SAUR</name>
<gene>
    <name evidence="1" type="primary">SEMA3D_3</name>
    <name evidence="1" type="ORF">K3G42_026852</name>
</gene>
<comment type="caution">
    <text evidence="1">The sequence shown here is derived from an EMBL/GenBank/DDBJ whole genome shotgun (WGS) entry which is preliminary data.</text>
</comment>
<evidence type="ECO:0000313" key="2">
    <source>
        <dbReference type="Proteomes" id="UP000827872"/>
    </source>
</evidence>
<protein>
    <submittedName>
        <fullName evidence="1">Semaphorin-3D</fullName>
    </submittedName>
</protein>
<organism evidence="1 2">
    <name type="scientific">Sphaerodactylus townsendi</name>
    <dbReference type="NCBI Taxonomy" id="933632"/>
    <lineage>
        <taxon>Eukaryota</taxon>
        <taxon>Metazoa</taxon>
        <taxon>Chordata</taxon>
        <taxon>Craniata</taxon>
        <taxon>Vertebrata</taxon>
        <taxon>Euteleostomi</taxon>
        <taxon>Lepidosauria</taxon>
        <taxon>Squamata</taxon>
        <taxon>Bifurcata</taxon>
        <taxon>Gekkota</taxon>
        <taxon>Sphaerodactylidae</taxon>
        <taxon>Sphaerodactylus</taxon>
    </lineage>
</organism>
<keyword evidence="2" id="KW-1185">Reference proteome</keyword>
<sequence>MGGQRSLINKWTTFLKTRLVCSIPCPEGADTHFDELQDIFLLPTRDERNPVVYGVFTTTSSIFKGSAVCMYSMVDIRAAFNGHYAHKESVDHRWVQYEGRIPYPRPGTVSVLFSMFDLFYK</sequence>
<proteinExistence type="predicted"/>
<dbReference type="EMBL" id="CM037619">
    <property type="protein sequence ID" value="KAH8007969.1"/>
    <property type="molecule type" value="Genomic_DNA"/>
</dbReference>
<reference evidence="1" key="1">
    <citation type="submission" date="2021-08" db="EMBL/GenBank/DDBJ databases">
        <title>The first chromosome-level gecko genome reveals the dynamic sex chromosomes of Neotropical dwarf geckos (Sphaerodactylidae: Sphaerodactylus).</title>
        <authorList>
            <person name="Pinto B.J."/>
            <person name="Keating S.E."/>
            <person name="Gamble T."/>
        </authorList>
    </citation>
    <scope>NUCLEOTIDE SEQUENCE</scope>
    <source>
        <strain evidence="1">TG3544</strain>
    </source>
</reference>